<dbReference type="OrthoDB" id="1042696at2"/>
<dbReference type="EMBL" id="JWTA01000019">
    <property type="protein sequence ID" value="KIC61439.1"/>
    <property type="molecule type" value="Genomic_DNA"/>
</dbReference>
<dbReference type="STRING" id="363331.RM51_17655"/>
<proteinExistence type="predicted"/>
<sequence length="211" mass="24503">MEIIIFICLVIIILLLLHDKIIIKPASTPSKENKRAPYNTHNIMGETKTIPSHELPTSLIEKQKKELEIDPSTLDIEYDVNENSYVQNLKEEPEKNLNSESDFIEEEEEWKKYRIIDKDNGFAQGVTFEELSTTKIILQQEVCDTSEKETAVAIVQKIYGTDLYTLIENSIENASHKIAELLEKSFDDEYENSTPFLRNDNIREFDIEKFI</sequence>
<reference evidence="1 2" key="1">
    <citation type="submission" date="2014-12" db="EMBL/GenBank/DDBJ databases">
        <title>Genome sequencing of Chryseobacterium taiwanense TPW19.</title>
        <authorList>
            <person name="Tan P.W."/>
            <person name="Chan K.-G."/>
        </authorList>
    </citation>
    <scope>NUCLEOTIDE SEQUENCE [LARGE SCALE GENOMIC DNA]</scope>
    <source>
        <strain evidence="1 2">TPW19</strain>
    </source>
</reference>
<organism evidence="1 2">
    <name type="scientific">Chryseobacterium taiwanense</name>
    <dbReference type="NCBI Taxonomy" id="363331"/>
    <lineage>
        <taxon>Bacteria</taxon>
        <taxon>Pseudomonadati</taxon>
        <taxon>Bacteroidota</taxon>
        <taxon>Flavobacteriia</taxon>
        <taxon>Flavobacteriales</taxon>
        <taxon>Weeksellaceae</taxon>
        <taxon>Chryseobacterium group</taxon>
        <taxon>Chryseobacterium</taxon>
    </lineage>
</organism>
<evidence type="ECO:0008006" key="3">
    <source>
        <dbReference type="Google" id="ProtNLM"/>
    </source>
</evidence>
<evidence type="ECO:0000313" key="1">
    <source>
        <dbReference type="EMBL" id="KIC61439.1"/>
    </source>
</evidence>
<evidence type="ECO:0000313" key="2">
    <source>
        <dbReference type="Proteomes" id="UP000031167"/>
    </source>
</evidence>
<name>A0A0B4CJK9_9FLAO</name>
<protein>
    <recommendedName>
        <fullName evidence="3">Conjugal transfer protein TraD</fullName>
    </recommendedName>
</protein>
<dbReference type="Proteomes" id="UP000031167">
    <property type="component" value="Unassembled WGS sequence"/>
</dbReference>
<accession>A0A0B4CJK9</accession>
<keyword evidence="2" id="KW-1185">Reference proteome</keyword>
<comment type="caution">
    <text evidence="1">The sequence shown here is derived from an EMBL/GenBank/DDBJ whole genome shotgun (WGS) entry which is preliminary data.</text>
</comment>
<gene>
    <name evidence="1" type="ORF">RM51_17655</name>
</gene>
<dbReference type="AlphaFoldDB" id="A0A0B4CJK9"/>